<organism evidence="2">
    <name type="scientific">marine metagenome</name>
    <dbReference type="NCBI Taxonomy" id="408172"/>
    <lineage>
        <taxon>unclassified sequences</taxon>
        <taxon>metagenomes</taxon>
        <taxon>ecological metagenomes</taxon>
    </lineage>
</organism>
<gene>
    <name evidence="2" type="ORF">METZ01_LOCUS144000</name>
</gene>
<feature type="compositionally biased region" description="Basic and acidic residues" evidence="1">
    <location>
        <begin position="271"/>
        <end position="287"/>
    </location>
</feature>
<name>A0A381ZPE3_9ZZZZ</name>
<accession>A0A381ZPE3</accession>
<evidence type="ECO:0000256" key="1">
    <source>
        <dbReference type="SAM" id="MobiDB-lite"/>
    </source>
</evidence>
<dbReference type="AlphaFoldDB" id="A0A381ZPE3"/>
<protein>
    <submittedName>
        <fullName evidence="2">Uncharacterized protein</fullName>
    </submittedName>
</protein>
<dbReference type="EMBL" id="UINC01022141">
    <property type="protein sequence ID" value="SVA91146.1"/>
    <property type="molecule type" value="Genomic_DNA"/>
</dbReference>
<feature type="region of interest" description="Disordered" evidence="1">
    <location>
        <begin position="267"/>
        <end position="287"/>
    </location>
</feature>
<sequence length="287" mass="33768">MNKPQQILVIFLLLLPSLGTAEVRNIVVFFDGSTAITLIDSIEFDSLKYIDRDSGDTLRIAKKEAYFVYNDFGRMFYYSPSSYLRMEFLEEYGGFVRLVNGDTIYYDEILFDRKMIRPRVALYQLGDDLPFTKVPFQDIHFVRTNGSVLRKSVRNGFYTSVGSFTLTILLQIYSEYSESGLFSRAAWIGVKKILPGFTPLKETGTQYHSFTFITPVATIAWMVFDIIFDRRTQYFRPLEREKKYPRSMYKFSIKTIINRQIEKIQHKRNEKRAEKEAEEEKKKQSLY</sequence>
<reference evidence="2" key="1">
    <citation type="submission" date="2018-05" db="EMBL/GenBank/DDBJ databases">
        <authorList>
            <person name="Lanie J.A."/>
            <person name="Ng W.-L."/>
            <person name="Kazmierczak K.M."/>
            <person name="Andrzejewski T.M."/>
            <person name="Davidsen T.M."/>
            <person name="Wayne K.J."/>
            <person name="Tettelin H."/>
            <person name="Glass J.I."/>
            <person name="Rusch D."/>
            <person name="Podicherti R."/>
            <person name="Tsui H.-C.T."/>
            <person name="Winkler M.E."/>
        </authorList>
    </citation>
    <scope>NUCLEOTIDE SEQUENCE</scope>
</reference>
<proteinExistence type="predicted"/>
<evidence type="ECO:0000313" key="2">
    <source>
        <dbReference type="EMBL" id="SVA91146.1"/>
    </source>
</evidence>